<sequence>MTHAPQERRLIMIRKSIAAALVAASTVFAGVAVPMQAQAQSDASLALSLMPVASVVAGASAVGASATTAVALPAALSVGGSVLTVVAVEASVDGTVYVLERASDGARTSIKVAGRVAESSANAVGASVLVTVIGSGMVLSAAGEVLAFVPNAIGRALLHNERLS</sequence>
<evidence type="ECO:0000313" key="2">
    <source>
        <dbReference type="Proteomes" id="UP000281118"/>
    </source>
</evidence>
<evidence type="ECO:0000313" key="1">
    <source>
        <dbReference type="EMBL" id="RUR66995.1"/>
    </source>
</evidence>
<dbReference type="Proteomes" id="UP000281118">
    <property type="component" value="Unassembled WGS sequence"/>
</dbReference>
<gene>
    <name evidence="1" type="ORF">EJP67_07950</name>
</gene>
<protein>
    <submittedName>
        <fullName evidence="1">Uncharacterized protein</fullName>
    </submittedName>
</protein>
<accession>A0A433MGZ8</accession>
<dbReference type="EMBL" id="RXFT01000002">
    <property type="protein sequence ID" value="RUR66995.1"/>
    <property type="molecule type" value="Genomic_DNA"/>
</dbReference>
<name>A0A433MGZ8_9BURK</name>
<dbReference type="OrthoDB" id="5986644at2"/>
<dbReference type="AlphaFoldDB" id="A0A433MGZ8"/>
<organism evidence="1 2">
    <name type="scientific">Variovorax guangxiensis</name>
    <dbReference type="NCBI Taxonomy" id="1775474"/>
    <lineage>
        <taxon>Bacteria</taxon>
        <taxon>Pseudomonadati</taxon>
        <taxon>Pseudomonadota</taxon>
        <taxon>Betaproteobacteria</taxon>
        <taxon>Burkholderiales</taxon>
        <taxon>Comamonadaceae</taxon>
        <taxon>Variovorax</taxon>
    </lineage>
</organism>
<comment type="caution">
    <text evidence="1">The sequence shown here is derived from an EMBL/GenBank/DDBJ whole genome shotgun (WGS) entry which is preliminary data.</text>
</comment>
<proteinExistence type="predicted"/>
<reference evidence="1 2" key="1">
    <citation type="submission" date="2018-12" db="EMBL/GenBank/DDBJ databases">
        <title>The genome sequences of Variovorax guangxiensis DSM 27352.</title>
        <authorList>
            <person name="Gao J."/>
            <person name="Sun J."/>
        </authorList>
    </citation>
    <scope>NUCLEOTIDE SEQUENCE [LARGE SCALE GENOMIC DNA]</scope>
    <source>
        <strain evidence="1 2">DSM 27352</strain>
    </source>
</reference>